<dbReference type="Pfam" id="PF23187">
    <property type="entry name" value="UBX7_N"/>
    <property type="match status" value="1"/>
</dbReference>
<sequence length="547" mass="59025">MFHDGDIQSGIALALDQSKAVLCFVHDDSDRSRQWENVLRDASVSPAITAQTVALRLQAGSHEANFLSPICPISSTPAIVVIKNAQLQANLQSGEMSVHELKDRLISIFRVRDVGIHVPSESELAVPAQDAEQAAAEYLDLQPTAPGQMRLPNNAYDALRNYTQKLLDDGTAPIEVFQTQLRLLKNIPIFRDEVERLRGHGRPEVSEYLRSRLLRLPAVGLRIPGQAGPVAQPTTSSSSSSQQPPPRPAAPAVTAPVSGTASPAQQRDTASPAPGQAETEKQKAQRAEYIKMQREREQQQREERERIKAQIKADREERRRLDEMRKRGGNLEHTTSTTSALSGSTTSKTRNSETRVQVRTFDGSTLRSTFQPTSTLSADIRPWIDTTSNTTVPYNLKLILTPLPNRNIEASEEELPLSDLGIAGSCTLVMVPVRGYVESYTGSTAGGLLGAAVSGGYSLVSGTAGMVLGGVKSLLGYNTPPSSEAAPSGDTGLGGGSTPASAASAARNARVRTLADQRAESAGRDQQFYNGNQLNFQPKKDDAEKED</sequence>
<feature type="compositionally biased region" description="Basic and acidic residues" evidence="1">
    <location>
        <begin position="278"/>
        <end position="330"/>
    </location>
</feature>
<dbReference type="SUPFAM" id="SSF54236">
    <property type="entry name" value="Ubiquitin-like"/>
    <property type="match status" value="1"/>
</dbReference>
<gene>
    <name evidence="3" type="ORF">A1O3_00610</name>
</gene>
<dbReference type="InterPro" id="IPR001012">
    <property type="entry name" value="UBX_dom"/>
</dbReference>
<accession>W9YQW8</accession>
<feature type="region of interest" description="Disordered" evidence="1">
    <location>
        <begin position="225"/>
        <end position="355"/>
    </location>
</feature>
<dbReference type="Pfam" id="PF00789">
    <property type="entry name" value="UBX"/>
    <property type="match status" value="1"/>
</dbReference>
<dbReference type="SMART" id="SM00166">
    <property type="entry name" value="UBX"/>
    <property type="match status" value="1"/>
</dbReference>
<dbReference type="Gene3D" id="3.10.20.90">
    <property type="entry name" value="Phosphatidylinositol 3-kinase Catalytic Subunit, Chain A, domain 1"/>
    <property type="match status" value="1"/>
</dbReference>
<dbReference type="HOGENOM" id="CLU_035996_0_0_1"/>
<dbReference type="AlphaFoldDB" id="W9YQW8"/>
<dbReference type="PANTHER" id="PTHR46424:SF1">
    <property type="entry name" value="UBX DOMAIN-CONTAINING PROTEIN 4"/>
    <property type="match status" value="1"/>
</dbReference>
<organism evidence="3 4">
    <name type="scientific">Capronia epimyces CBS 606.96</name>
    <dbReference type="NCBI Taxonomy" id="1182542"/>
    <lineage>
        <taxon>Eukaryota</taxon>
        <taxon>Fungi</taxon>
        <taxon>Dikarya</taxon>
        <taxon>Ascomycota</taxon>
        <taxon>Pezizomycotina</taxon>
        <taxon>Eurotiomycetes</taxon>
        <taxon>Chaetothyriomycetidae</taxon>
        <taxon>Chaetothyriales</taxon>
        <taxon>Herpotrichiellaceae</taxon>
        <taxon>Capronia</taxon>
    </lineage>
</organism>
<dbReference type="RefSeq" id="XP_007728950.1">
    <property type="nucleotide sequence ID" value="XM_007730760.1"/>
</dbReference>
<feature type="region of interest" description="Disordered" evidence="1">
    <location>
        <begin position="480"/>
        <end position="547"/>
    </location>
</feature>
<keyword evidence="4" id="KW-1185">Reference proteome</keyword>
<reference evidence="3 4" key="1">
    <citation type="submission" date="2013-03" db="EMBL/GenBank/DDBJ databases">
        <title>The Genome Sequence of Capronia epimyces CBS 606.96.</title>
        <authorList>
            <consortium name="The Broad Institute Genomics Platform"/>
            <person name="Cuomo C."/>
            <person name="de Hoog S."/>
            <person name="Gorbushina A."/>
            <person name="Walker B."/>
            <person name="Young S.K."/>
            <person name="Zeng Q."/>
            <person name="Gargeya S."/>
            <person name="Fitzgerald M."/>
            <person name="Haas B."/>
            <person name="Abouelleil A."/>
            <person name="Allen A.W."/>
            <person name="Alvarado L."/>
            <person name="Arachchi H.M."/>
            <person name="Berlin A.M."/>
            <person name="Chapman S.B."/>
            <person name="Gainer-Dewar J."/>
            <person name="Goldberg J."/>
            <person name="Griggs A."/>
            <person name="Gujja S."/>
            <person name="Hansen M."/>
            <person name="Howarth C."/>
            <person name="Imamovic A."/>
            <person name="Ireland A."/>
            <person name="Larimer J."/>
            <person name="McCowan C."/>
            <person name="Murphy C."/>
            <person name="Pearson M."/>
            <person name="Poon T.W."/>
            <person name="Priest M."/>
            <person name="Roberts A."/>
            <person name="Saif S."/>
            <person name="Shea T."/>
            <person name="Sisk P."/>
            <person name="Sykes S."/>
            <person name="Wortman J."/>
            <person name="Nusbaum C."/>
            <person name="Birren B."/>
        </authorList>
    </citation>
    <scope>NUCLEOTIDE SEQUENCE [LARGE SCALE GENOMIC DNA]</scope>
    <source>
        <strain evidence="3 4">CBS 606.96</strain>
    </source>
</reference>
<dbReference type="Proteomes" id="UP000019478">
    <property type="component" value="Unassembled WGS sequence"/>
</dbReference>
<dbReference type="PROSITE" id="PS50033">
    <property type="entry name" value="UBX"/>
    <property type="match status" value="1"/>
</dbReference>
<dbReference type="GO" id="GO:0036503">
    <property type="term" value="P:ERAD pathway"/>
    <property type="evidence" value="ECO:0007669"/>
    <property type="project" value="TreeGrafter"/>
</dbReference>
<dbReference type="GO" id="GO:0005783">
    <property type="term" value="C:endoplasmic reticulum"/>
    <property type="evidence" value="ECO:0007669"/>
    <property type="project" value="TreeGrafter"/>
</dbReference>
<feature type="compositionally biased region" description="Polar residues" evidence="1">
    <location>
        <begin position="527"/>
        <end position="536"/>
    </location>
</feature>
<comment type="caution">
    <text evidence="3">The sequence shown here is derived from an EMBL/GenBank/DDBJ whole genome shotgun (WGS) entry which is preliminary data.</text>
</comment>
<dbReference type="EMBL" id="AMGY01000001">
    <property type="protein sequence ID" value="EXJ92060.1"/>
    <property type="molecule type" value="Genomic_DNA"/>
</dbReference>
<feature type="compositionally biased region" description="Low complexity" evidence="1">
    <location>
        <begin position="498"/>
        <end position="512"/>
    </location>
</feature>
<dbReference type="OrthoDB" id="2445133at2759"/>
<evidence type="ECO:0000256" key="1">
    <source>
        <dbReference type="SAM" id="MobiDB-lite"/>
    </source>
</evidence>
<dbReference type="PANTHER" id="PTHR46424">
    <property type="entry name" value="UBX DOMAIN-CONTAINING PROTEIN 4"/>
    <property type="match status" value="1"/>
</dbReference>
<dbReference type="InterPro" id="IPR029071">
    <property type="entry name" value="Ubiquitin-like_domsf"/>
</dbReference>
<feature type="compositionally biased region" description="Low complexity" evidence="1">
    <location>
        <begin position="229"/>
        <end position="242"/>
    </location>
</feature>
<dbReference type="GeneID" id="19164750"/>
<feature type="compositionally biased region" description="Basic and acidic residues" evidence="1">
    <location>
        <begin position="513"/>
        <end position="523"/>
    </location>
</feature>
<evidence type="ECO:0000313" key="4">
    <source>
        <dbReference type="Proteomes" id="UP000019478"/>
    </source>
</evidence>
<proteinExistence type="predicted"/>
<evidence type="ECO:0000259" key="2">
    <source>
        <dbReference type="PROSITE" id="PS50033"/>
    </source>
</evidence>
<name>W9YQW8_9EURO</name>
<evidence type="ECO:0000313" key="3">
    <source>
        <dbReference type="EMBL" id="EXJ92060.1"/>
    </source>
</evidence>
<feature type="compositionally biased region" description="Basic and acidic residues" evidence="1">
    <location>
        <begin position="538"/>
        <end position="547"/>
    </location>
</feature>
<feature type="domain" description="UBX" evidence="2">
    <location>
        <begin position="349"/>
        <end position="430"/>
    </location>
</feature>
<dbReference type="STRING" id="1182542.W9YQW8"/>
<feature type="compositionally biased region" description="Low complexity" evidence="1">
    <location>
        <begin position="334"/>
        <end position="349"/>
    </location>
</feature>
<dbReference type="eggNOG" id="KOG2689">
    <property type="taxonomic scope" value="Eukaryota"/>
</dbReference>
<protein>
    <recommendedName>
        <fullName evidence="2">UBX domain-containing protein</fullName>
    </recommendedName>
</protein>
<feature type="compositionally biased region" description="Polar residues" evidence="1">
    <location>
        <begin position="259"/>
        <end position="269"/>
    </location>
</feature>